<comment type="catalytic activity">
    <reaction evidence="1">
        <text>a 1,2-diacyl-sn-glycero-3-phosphate + CTP + H(+) = a CDP-1,2-diacyl-sn-glycerol + diphosphate</text>
        <dbReference type="Rhea" id="RHEA:16229"/>
        <dbReference type="ChEBI" id="CHEBI:15378"/>
        <dbReference type="ChEBI" id="CHEBI:33019"/>
        <dbReference type="ChEBI" id="CHEBI:37563"/>
        <dbReference type="ChEBI" id="CHEBI:58332"/>
        <dbReference type="ChEBI" id="CHEBI:58608"/>
        <dbReference type="EC" id="2.7.7.41"/>
    </reaction>
</comment>
<dbReference type="Pfam" id="PF01148">
    <property type="entry name" value="CTP_transf_1"/>
    <property type="match status" value="1"/>
</dbReference>
<evidence type="ECO:0000256" key="14">
    <source>
        <dbReference type="ARBA" id="ARBA00023098"/>
    </source>
</evidence>
<evidence type="ECO:0000256" key="9">
    <source>
        <dbReference type="ARBA" id="ARBA00022516"/>
    </source>
</evidence>
<keyword evidence="15 24" id="KW-0472">Membrane</keyword>
<comment type="similarity">
    <text evidence="5">Belongs to the CDS family.</text>
</comment>
<evidence type="ECO:0000256" key="8">
    <source>
        <dbReference type="ARBA" id="ARBA00022475"/>
    </source>
</evidence>
<dbReference type="GO" id="GO:0004605">
    <property type="term" value="F:phosphatidate cytidylyltransferase activity"/>
    <property type="evidence" value="ECO:0007669"/>
    <property type="project" value="UniProtKB-EC"/>
</dbReference>
<reference evidence="25 26" key="1">
    <citation type="submission" date="2015-06" db="EMBL/GenBank/DDBJ databases">
        <title>Draft genome sequence of an Alphaproteobacteria species associated to the Mediterranean sponge Oscarella lobularis.</title>
        <authorList>
            <person name="Jourda C."/>
            <person name="Santini S."/>
            <person name="Claverie J.-M."/>
        </authorList>
    </citation>
    <scope>NUCLEOTIDE SEQUENCE [LARGE SCALE GENOMIC DNA]</scope>
    <source>
        <strain evidence="25">IGS</strain>
    </source>
</reference>
<evidence type="ECO:0000313" key="26">
    <source>
        <dbReference type="Proteomes" id="UP000037178"/>
    </source>
</evidence>
<evidence type="ECO:0000256" key="11">
    <source>
        <dbReference type="ARBA" id="ARBA00022692"/>
    </source>
</evidence>
<name>A0A0J9E3U6_9RHOB</name>
<comment type="caution">
    <text evidence="25">The sequence shown here is derived from an EMBL/GenBank/DDBJ whole genome shotgun (WGS) entry which is preliminary data.</text>
</comment>
<keyword evidence="12 25" id="KW-0548">Nucleotidyltransferase</keyword>
<accession>A0A0J9E3U6</accession>
<evidence type="ECO:0000256" key="23">
    <source>
        <dbReference type="ARBA" id="ARBA00033406"/>
    </source>
</evidence>
<evidence type="ECO:0000256" key="6">
    <source>
        <dbReference type="ARBA" id="ARBA00012487"/>
    </source>
</evidence>
<dbReference type="EC" id="2.7.7.41" evidence="6"/>
<dbReference type="GO" id="GO:0005886">
    <property type="term" value="C:plasma membrane"/>
    <property type="evidence" value="ECO:0007669"/>
    <property type="project" value="UniProtKB-SubCell"/>
</dbReference>
<evidence type="ECO:0000256" key="1">
    <source>
        <dbReference type="ARBA" id="ARBA00001698"/>
    </source>
</evidence>
<dbReference type="Proteomes" id="UP000037178">
    <property type="component" value="Unassembled WGS sequence"/>
</dbReference>
<keyword evidence="10 25" id="KW-0808">Transferase</keyword>
<evidence type="ECO:0000313" key="25">
    <source>
        <dbReference type="EMBL" id="KMW57387.1"/>
    </source>
</evidence>
<comment type="pathway">
    <text evidence="4">Lipid metabolism.</text>
</comment>
<keyword evidence="14" id="KW-0443">Lipid metabolism</keyword>
<evidence type="ECO:0000256" key="19">
    <source>
        <dbReference type="ARBA" id="ARBA00031825"/>
    </source>
</evidence>
<sequence>MPSTAALALVTLGLLVLGHLLFAALATRQSSAGVIREVWPILWVETLIAVVVAGTLWWGGWVLVLALLAHAARVAYEALYVAGAHPNGLDRGRRLYVLAFPLLPLAVFTIGGMAQTYTAWLLLAYILVEVFDSFALLGGKLFGRTKAFPELSPNKTIEGLAAGAVMLMLVAAGGAAVLGTAILPAMGLALLVAPLAVTGDLAASKLKRMSGVKDFPKVLPHQGGLLDTTDAWIVTGAVFVMLAHLQASG</sequence>
<evidence type="ECO:0000256" key="3">
    <source>
        <dbReference type="ARBA" id="ARBA00005119"/>
    </source>
</evidence>
<comment type="subcellular location">
    <subcellularLocation>
        <location evidence="2">Cell membrane</location>
        <topology evidence="2">Multi-pass membrane protein</topology>
    </subcellularLocation>
</comment>
<dbReference type="PATRIC" id="fig|1675527.3.peg.2464"/>
<dbReference type="PANTHER" id="PTHR46382:SF1">
    <property type="entry name" value="PHOSPHATIDATE CYTIDYLYLTRANSFERASE"/>
    <property type="match status" value="1"/>
</dbReference>
<gene>
    <name evidence="25" type="ORF">AIOL_002350</name>
</gene>
<feature type="transmembrane region" description="Helical" evidence="24">
    <location>
        <begin position="160"/>
        <end position="179"/>
    </location>
</feature>
<feature type="transmembrane region" description="Helical" evidence="24">
    <location>
        <begin position="185"/>
        <end position="203"/>
    </location>
</feature>
<evidence type="ECO:0000256" key="4">
    <source>
        <dbReference type="ARBA" id="ARBA00005189"/>
    </source>
</evidence>
<dbReference type="RefSeq" id="WP_049643120.1">
    <property type="nucleotide sequence ID" value="NZ_LFTY01000002.1"/>
</dbReference>
<evidence type="ECO:0000256" key="18">
    <source>
        <dbReference type="ARBA" id="ARBA00029893"/>
    </source>
</evidence>
<protein>
    <recommendedName>
        <fullName evidence="7">Phosphatidate cytidylyltransferase</fullName>
        <ecNumber evidence="6">2.7.7.41</ecNumber>
    </recommendedName>
    <alternativeName>
        <fullName evidence="20">CDP-DAG synthase</fullName>
    </alternativeName>
    <alternativeName>
        <fullName evidence="22">CDP-DG synthase</fullName>
    </alternativeName>
    <alternativeName>
        <fullName evidence="18">CDP-diacylglycerol synthase</fullName>
    </alternativeName>
    <alternativeName>
        <fullName evidence="21">CDP-diglyceride pyrophosphorylase</fullName>
    </alternativeName>
    <alternativeName>
        <fullName evidence="23">CDP-diglyceride synthase</fullName>
    </alternativeName>
    <alternativeName>
        <fullName evidence="19">CTP:phosphatidate cytidylyltransferase</fullName>
    </alternativeName>
</protein>
<evidence type="ECO:0000256" key="13">
    <source>
        <dbReference type="ARBA" id="ARBA00022989"/>
    </source>
</evidence>
<keyword evidence="9" id="KW-0444">Lipid biosynthesis</keyword>
<proteinExistence type="inferred from homology"/>
<feature type="transmembrane region" description="Helical" evidence="24">
    <location>
        <begin position="120"/>
        <end position="139"/>
    </location>
</feature>
<dbReference type="GO" id="GO:0016024">
    <property type="term" value="P:CDP-diacylglycerol biosynthetic process"/>
    <property type="evidence" value="ECO:0007669"/>
    <property type="project" value="TreeGrafter"/>
</dbReference>
<evidence type="ECO:0000256" key="7">
    <source>
        <dbReference type="ARBA" id="ARBA00019373"/>
    </source>
</evidence>
<comment type="pathway">
    <text evidence="3">Phospholipid metabolism; CDP-diacylglycerol biosynthesis; CDP-diacylglycerol from sn-glycerol 3-phosphate: step 3/3.</text>
</comment>
<feature type="transmembrane region" description="Helical" evidence="24">
    <location>
        <begin position="47"/>
        <end position="69"/>
    </location>
</feature>
<organism evidence="25 26">
    <name type="scientific">Candidatus Rhodobacter oscarellae</name>
    <dbReference type="NCBI Taxonomy" id="1675527"/>
    <lineage>
        <taxon>Bacteria</taxon>
        <taxon>Pseudomonadati</taxon>
        <taxon>Pseudomonadota</taxon>
        <taxon>Alphaproteobacteria</taxon>
        <taxon>Rhodobacterales</taxon>
        <taxon>Rhodobacter group</taxon>
        <taxon>Rhodobacter</taxon>
    </lineage>
</organism>
<evidence type="ECO:0000256" key="22">
    <source>
        <dbReference type="ARBA" id="ARBA00032743"/>
    </source>
</evidence>
<dbReference type="PANTHER" id="PTHR46382">
    <property type="entry name" value="PHOSPHATIDATE CYTIDYLYLTRANSFERASE"/>
    <property type="match status" value="1"/>
</dbReference>
<keyword evidence="26" id="KW-1185">Reference proteome</keyword>
<evidence type="ECO:0000256" key="10">
    <source>
        <dbReference type="ARBA" id="ARBA00022679"/>
    </source>
</evidence>
<keyword evidence="13 24" id="KW-1133">Transmembrane helix</keyword>
<keyword evidence="8" id="KW-1003">Cell membrane</keyword>
<evidence type="ECO:0000256" key="2">
    <source>
        <dbReference type="ARBA" id="ARBA00004651"/>
    </source>
</evidence>
<keyword evidence="17" id="KW-1208">Phospholipid metabolism</keyword>
<evidence type="ECO:0000256" key="16">
    <source>
        <dbReference type="ARBA" id="ARBA00023209"/>
    </source>
</evidence>
<dbReference type="EMBL" id="LFTY01000002">
    <property type="protein sequence ID" value="KMW57387.1"/>
    <property type="molecule type" value="Genomic_DNA"/>
</dbReference>
<keyword evidence="11 24" id="KW-0812">Transmembrane</keyword>
<evidence type="ECO:0000256" key="21">
    <source>
        <dbReference type="ARBA" id="ARBA00032396"/>
    </source>
</evidence>
<evidence type="ECO:0000256" key="5">
    <source>
        <dbReference type="ARBA" id="ARBA00010185"/>
    </source>
</evidence>
<evidence type="ECO:0000256" key="17">
    <source>
        <dbReference type="ARBA" id="ARBA00023264"/>
    </source>
</evidence>
<evidence type="ECO:0000256" key="24">
    <source>
        <dbReference type="SAM" id="Phobius"/>
    </source>
</evidence>
<evidence type="ECO:0000256" key="12">
    <source>
        <dbReference type="ARBA" id="ARBA00022695"/>
    </source>
</evidence>
<evidence type="ECO:0000256" key="20">
    <source>
        <dbReference type="ARBA" id="ARBA00032253"/>
    </source>
</evidence>
<keyword evidence="16" id="KW-0594">Phospholipid biosynthesis</keyword>
<dbReference type="STRING" id="1675527.AIOL_002350"/>
<dbReference type="AlphaFoldDB" id="A0A0J9E3U6"/>
<evidence type="ECO:0000256" key="15">
    <source>
        <dbReference type="ARBA" id="ARBA00023136"/>
    </source>
</evidence>
<feature type="transmembrane region" description="Helical" evidence="24">
    <location>
        <begin position="95"/>
        <end position="114"/>
    </location>
</feature>
<dbReference type="OrthoDB" id="9799199at2"/>